<dbReference type="Gene3D" id="3.40.190.290">
    <property type="match status" value="1"/>
</dbReference>
<dbReference type="Gene3D" id="1.10.10.10">
    <property type="entry name" value="Winged helix-like DNA-binding domain superfamily/Winged helix DNA-binding domain"/>
    <property type="match status" value="1"/>
</dbReference>
<dbReference type="PANTHER" id="PTHR30579">
    <property type="entry name" value="TRANSCRIPTIONAL REGULATOR"/>
    <property type="match status" value="1"/>
</dbReference>
<dbReference type="NCBIfam" id="NF002964">
    <property type="entry name" value="PRK03635.1"/>
    <property type="match status" value="1"/>
</dbReference>
<dbReference type="InterPro" id="IPR036390">
    <property type="entry name" value="WH_DNA-bd_sf"/>
</dbReference>
<dbReference type="Proteomes" id="UP001205601">
    <property type="component" value="Unassembled WGS sequence"/>
</dbReference>
<keyword evidence="3" id="KW-0238">DNA-binding</keyword>
<evidence type="ECO:0000313" key="6">
    <source>
        <dbReference type="EMBL" id="MCT8329776.1"/>
    </source>
</evidence>
<dbReference type="InterPro" id="IPR036388">
    <property type="entry name" value="WH-like_DNA-bd_sf"/>
</dbReference>
<dbReference type="Pfam" id="PF03466">
    <property type="entry name" value="LysR_substrate"/>
    <property type="match status" value="1"/>
</dbReference>
<protein>
    <submittedName>
        <fullName evidence="6">LysR family transcriptional regulator ArgP</fullName>
    </submittedName>
</protein>
<keyword evidence="4" id="KW-0804">Transcription</keyword>
<dbReference type="InterPro" id="IPR005119">
    <property type="entry name" value="LysR_subst-bd"/>
</dbReference>
<dbReference type="NCBIfam" id="TIGR03298">
    <property type="entry name" value="argP"/>
    <property type="match status" value="1"/>
</dbReference>
<dbReference type="RefSeq" id="WP_261495251.1">
    <property type="nucleotide sequence ID" value="NZ_JAOCQF010000001.1"/>
</dbReference>
<dbReference type="InterPro" id="IPR000847">
    <property type="entry name" value="LysR_HTH_N"/>
</dbReference>
<dbReference type="InterPro" id="IPR050176">
    <property type="entry name" value="LTTR"/>
</dbReference>
<feature type="domain" description="HTH lysR-type" evidence="5">
    <location>
        <begin position="2"/>
        <end position="58"/>
    </location>
</feature>
<gene>
    <name evidence="6" type="ORF">N5I32_09650</name>
</gene>
<dbReference type="SUPFAM" id="SSF53850">
    <property type="entry name" value="Periplasmic binding protein-like II"/>
    <property type="match status" value="1"/>
</dbReference>
<name>A0ABT2NM32_9RHOB</name>
<proteinExistence type="inferred from homology"/>
<comment type="similarity">
    <text evidence="1">Belongs to the LysR transcriptional regulatory family.</text>
</comment>
<comment type="caution">
    <text evidence="6">The sequence shown here is derived from an EMBL/GenBank/DDBJ whole genome shotgun (WGS) entry which is preliminary data.</text>
</comment>
<reference evidence="7" key="1">
    <citation type="submission" date="2023-07" db="EMBL/GenBank/DDBJ databases">
        <title>Defluviimonas sediminis sp. nov., isolated from mangrove sediment.</title>
        <authorList>
            <person name="Liu L."/>
            <person name="Li J."/>
            <person name="Huang Y."/>
            <person name="Pan J."/>
            <person name="Li M."/>
        </authorList>
    </citation>
    <scope>NUCLEOTIDE SEQUENCE [LARGE SCALE GENOMIC DNA]</scope>
    <source>
        <strain evidence="7">FT324</strain>
    </source>
</reference>
<evidence type="ECO:0000256" key="4">
    <source>
        <dbReference type="ARBA" id="ARBA00023163"/>
    </source>
</evidence>
<organism evidence="6 7">
    <name type="scientific">Albidovulum sediminis</name>
    <dbReference type="NCBI Taxonomy" id="3066345"/>
    <lineage>
        <taxon>Bacteria</taxon>
        <taxon>Pseudomonadati</taxon>
        <taxon>Pseudomonadota</taxon>
        <taxon>Alphaproteobacteria</taxon>
        <taxon>Rhodobacterales</taxon>
        <taxon>Paracoccaceae</taxon>
        <taxon>Albidovulum</taxon>
    </lineage>
</organism>
<dbReference type="Pfam" id="PF00126">
    <property type="entry name" value="HTH_1"/>
    <property type="match status" value="1"/>
</dbReference>
<keyword evidence="7" id="KW-1185">Reference proteome</keyword>
<accession>A0ABT2NM32</accession>
<evidence type="ECO:0000256" key="2">
    <source>
        <dbReference type="ARBA" id="ARBA00023015"/>
    </source>
</evidence>
<evidence type="ECO:0000259" key="5">
    <source>
        <dbReference type="PROSITE" id="PS50931"/>
    </source>
</evidence>
<sequence length="295" mass="31283">MIDPVQLRTLATILRHGSFEAAAAVIGVTPSAVSQRIKALEDRMGAPLVLRGVPCVATPLGARLARHAEDLSLLEQALAEDVAGFAPDAPPTLRIAVNADSLATWFLPALCSMPGSLFDIVVDDQEHSTDWLSRGEVQGAVTGQAKPVPGCNVYPLGRQRFLAAASPAYVRKWFPGGPPTAEALASAPALTFNQKDRLQSIWAQDLAGRPVVLPTHYLPSSQGFVDAALLGLGWGVFPEALVHDPIQAGRLVSLRPDRPLDVPLYWQVGRIMAAALKPLTQAVRRAAAASLLPVG</sequence>
<dbReference type="SUPFAM" id="SSF46785">
    <property type="entry name" value="Winged helix' DNA-binding domain"/>
    <property type="match status" value="1"/>
</dbReference>
<evidence type="ECO:0000256" key="1">
    <source>
        <dbReference type="ARBA" id="ARBA00009437"/>
    </source>
</evidence>
<dbReference type="PROSITE" id="PS50931">
    <property type="entry name" value="HTH_LYSR"/>
    <property type="match status" value="1"/>
</dbReference>
<keyword evidence="2" id="KW-0805">Transcription regulation</keyword>
<evidence type="ECO:0000313" key="7">
    <source>
        <dbReference type="Proteomes" id="UP001205601"/>
    </source>
</evidence>
<evidence type="ECO:0000256" key="3">
    <source>
        <dbReference type="ARBA" id="ARBA00023125"/>
    </source>
</evidence>
<dbReference type="EMBL" id="JAOCQF010000001">
    <property type="protein sequence ID" value="MCT8329776.1"/>
    <property type="molecule type" value="Genomic_DNA"/>
</dbReference>
<dbReference type="InterPro" id="IPR017685">
    <property type="entry name" value="ArgP"/>
</dbReference>
<dbReference type="PANTHER" id="PTHR30579:SF2">
    <property type="entry name" value="HTH-TYPE TRANSCRIPTIONAL REGULATOR ARGP"/>
    <property type="match status" value="1"/>
</dbReference>
<dbReference type="NCBIfam" id="NF009888">
    <property type="entry name" value="PRK13348.1"/>
    <property type="match status" value="1"/>
</dbReference>